<dbReference type="OrthoDB" id="2837at2157"/>
<keyword evidence="6" id="KW-0408">Iron</keyword>
<dbReference type="Pfam" id="PF00037">
    <property type="entry name" value="Fer4"/>
    <property type="match status" value="1"/>
</dbReference>
<feature type="domain" description="4Fe-4S ferredoxin-type" evidence="8">
    <location>
        <begin position="144"/>
        <end position="174"/>
    </location>
</feature>
<dbReference type="InterPro" id="IPR017900">
    <property type="entry name" value="4Fe4S_Fe_S_CS"/>
</dbReference>
<dbReference type="GeneID" id="10772710"/>
<dbReference type="Pfam" id="PF12800">
    <property type="entry name" value="Fer4_4"/>
    <property type="match status" value="1"/>
</dbReference>
<dbReference type="STRING" id="647113.Metok_0583"/>
<dbReference type="PROSITE" id="PS51379">
    <property type="entry name" value="4FE4S_FER_2"/>
    <property type="match status" value="6"/>
</dbReference>
<keyword evidence="10" id="KW-1185">Reference proteome</keyword>
<dbReference type="InterPro" id="IPR050572">
    <property type="entry name" value="Fe-S_Ferredoxin"/>
</dbReference>
<proteinExistence type="predicted"/>
<evidence type="ECO:0000256" key="3">
    <source>
        <dbReference type="ARBA" id="ARBA00022723"/>
    </source>
</evidence>
<gene>
    <name evidence="9" type="ordered locus">Metok_0583</name>
</gene>
<protein>
    <submittedName>
        <fullName evidence="9">4Fe-4S ferredoxin iron-sulfur binding domain-containing protein</fullName>
    </submittedName>
</protein>
<dbReference type="InterPro" id="IPR017896">
    <property type="entry name" value="4Fe4S_Fe-S-bd"/>
</dbReference>
<dbReference type="Pfam" id="PF12838">
    <property type="entry name" value="Fer4_7"/>
    <property type="match status" value="2"/>
</dbReference>
<dbReference type="GO" id="GO:0046872">
    <property type="term" value="F:metal ion binding"/>
    <property type="evidence" value="ECO:0007669"/>
    <property type="project" value="UniProtKB-KW"/>
</dbReference>
<dbReference type="HOGENOM" id="CLU_1521877_0_0_2"/>
<evidence type="ECO:0000256" key="5">
    <source>
        <dbReference type="ARBA" id="ARBA00022982"/>
    </source>
</evidence>
<feature type="domain" description="4Fe-4S ferredoxin-type" evidence="8">
    <location>
        <begin position="29"/>
        <end position="56"/>
    </location>
</feature>
<keyword evidence="1" id="KW-0813">Transport</keyword>
<dbReference type="PANTHER" id="PTHR43687:SF6">
    <property type="entry name" value="L-ASPARTATE SEMIALDEHYDE SULFURTRANSFERASE IRON-SULFUR SUBUNIT"/>
    <property type="match status" value="1"/>
</dbReference>
<evidence type="ECO:0000256" key="6">
    <source>
        <dbReference type="ARBA" id="ARBA00023004"/>
    </source>
</evidence>
<dbReference type="AlphaFoldDB" id="F8ALG8"/>
<dbReference type="Gene3D" id="3.30.70.20">
    <property type="match status" value="3"/>
</dbReference>
<reference evidence="9" key="1">
    <citation type="submission" date="2011-05" db="EMBL/GenBank/DDBJ databases">
        <title>Complete sequence of chromosome of Methanothermococcus okinawensis IH1.</title>
        <authorList>
            <consortium name="US DOE Joint Genome Institute"/>
            <person name="Lucas S."/>
            <person name="Han J."/>
            <person name="Lapidus A."/>
            <person name="Cheng J.-F."/>
            <person name="Goodwin L."/>
            <person name="Pitluck S."/>
            <person name="Peters L."/>
            <person name="Mikhailova N."/>
            <person name="Held B."/>
            <person name="Han C."/>
            <person name="Tapia R."/>
            <person name="Land M."/>
            <person name="Hauser L."/>
            <person name="Kyrpides N."/>
            <person name="Ivanova N."/>
            <person name="Pagani I."/>
            <person name="Sieprawska-Lupa M."/>
            <person name="Takai K."/>
            <person name="Miyazaki J."/>
            <person name="Whitman W."/>
            <person name="Woyke T."/>
        </authorList>
    </citation>
    <scope>NUCLEOTIDE SEQUENCE [LARGE SCALE GENOMIC DNA]</scope>
    <source>
        <strain evidence="9">IH1</strain>
    </source>
</reference>
<evidence type="ECO:0000256" key="1">
    <source>
        <dbReference type="ARBA" id="ARBA00022448"/>
    </source>
</evidence>
<evidence type="ECO:0000256" key="4">
    <source>
        <dbReference type="ARBA" id="ARBA00022737"/>
    </source>
</evidence>
<dbReference type="eggNOG" id="arCOG02184">
    <property type="taxonomic scope" value="Archaea"/>
</dbReference>
<organism evidence="9 10">
    <name type="scientific">Methanothermococcus okinawensis (strain DSM 14208 / JCM 11175 / IH1)</name>
    <dbReference type="NCBI Taxonomy" id="647113"/>
    <lineage>
        <taxon>Archaea</taxon>
        <taxon>Methanobacteriati</taxon>
        <taxon>Methanobacteriota</taxon>
        <taxon>Methanomada group</taxon>
        <taxon>Methanococci</taxon>
        <taxon>Methanococcales</taxon>
        <taxon>Methanococcaceae</taxon>
        <taxon>Methanothermococcus</taxon>
    </lineage>
</organism>
<feature type="domain" description="4Fe-4S ferredoxin-type" evidence="8">
    <location>
        <begin position="61"/>
        <end position="76"/>
    </location>
</feature>
<dbReference type="RefSeq" id="WP_013866749.1">
    <property type="nucleotide sequence ID" value="NC_015636.1"/>
</dbReference>
<evidence type="ECO:0000313" key="9">
    <source>
        <dbReference type="EMBL" id="AEH06563.1"/>
    </source>
</evidence>
<dbReference type="Proteomes" id="UP000009296">
    <property type="component" value="Chromosome"/>
</dbReference>
<dbReference type="SUPFAM" id="SSF54862">
    <property type="entry name" value="4Fe-4S ferredoxins"/>
    <property type="match status" value="2"/>
</dbReference>
<dbReference type="EMBL" id="CP002792">
    <property type="protein sequence ID" value="AEH06563.1"/>
    <property type="molecule type" value="Genomic_DNA"/>
</dbReference>
<dbReference type="GO" id="GO:0051539">
    <property type="term" value="F:4 iron, 4 sulfur cluster binding"/>
    <property type="evidence" value="ECO:0007669"/>
    <property type="project" value="UniProtKB-KW"/>
</dbReference>
<dbReference type="PANTHER" id="PTHR43687">
    <property type="entry name" value="ADENYLYLSULFATE REDUCTASE, BETA SUBUNIT"/>
    <property type="match status" value="1"/>
</dbReference>
<feature type="domain" description="4Fe-4S ferredoxin-type" evidence="8">
    <location>
        <begin position="79"/>
        <end position="108"/>
    </location>
</feature>
<dbReference type="PROSITE" id="PS00198">
    <property type="entry name" value="4FE4S_FER_1"/>
    <property type="match status" value="4"/>
</dbReference>
<sequence>MVINKGNLLKKIFKNVFKKNEFQELKKTEHPILDNCIACSLCVKVCPTNAIKIFKFRNIICSHCGACMNVCPNNAILLDRFTIDKDKCTKCGYCALVCSIPIIKNEIPMPNTPVITNECNNCGLCITKCPNKAIYFENDEKGNCKISINPEKCENCSICIDFCPMHAMLSPADYVKSCIIKVDIDSCIFCKECEEICPMKK</sequence>
<evidence type="ECO:0000313" key="10">
    <source>
        <dbReference type="Proteomes" id="UP000009296"/>
    </source>
</evidence>
<evidence type="ECO:0000256" key="2">
    <source>
        <dbReference type="ARBA" id="ARBA00022485"/>
    </source>
</evidence>
<evidence type="ECO:0000259" key="8">
    <source>
        <dbReference type="PROSITE" id="PS51379"/>
    </source>
</evidence>
<keyword evidence="2" id="KW-0004">4Fe-4S</keyword>
<dbReference type="GO" id="GO:0016491">
    <property type="term" value="F:oxidoreductase activity"/>
    <property type="evidence" value="ECO:0007669"/>
    <property type="project" value="UniProtKB-ARBA"/>
</dbReference>
<accession>F8ALG8</accession>
<evidence type="ECO:0000256" key="7">
    <source>
        <dbReference type="ARBA" id="ARBA00023014"/>
    </source>
</evidence>
<feature type="domain" description="4Fe-4S ferredoxin-type" evidence="8">
    <location>
        <begin position="178"/>
        <end position="201"/>
    </location>
</feature>
<name>F8ALG8_METOI</name>
<keyword evidence="7" id="KW-0411">Iron-sulfur</keyword>
<keyword evidence="4" id="KW-0677">Repeat</keyword>
<dbReference type="KEGG" id="mok:Metok_0583"/>
<feature type="domain" description="4Fe-4S ferredoxin-type" evidence="8">
    <location>
        <begin position="110"/>
        <end position="139"/>
    </location>
</feature>
<keyword evidence="3" id="KW-0479">Metal-binding</keyword>
<keyword evidence="5" id="KW-0249">Electron transport</keyword>